<dbReference type="EMBL" id="JBHTJH010000004">
    <property type="protein sequence ID" value="MFD0862288.1"/>
    <property type="molecule type" value="Genomic_DNA"/>
</dbReference>
<keyword evidence="4" id="KW-1185">Reference proteome</keyword>
<dbReference type="RefSeq" id="WP_386406919.1">
    <property type="nucleotide sequence ID" value="NZ_JBHTJH010000004.1"/>
</dbReference>
<evidence type="ECO:0000256" key="1">
    <source>
        <dbReference type="SAM" id="Coils"/>
    </source>
</evidence>
<reference evidence="4" key="1">
    <citation type="journal article" date="2019" name="Int. J. Syst. Evol. Microbiol.">
        <title>The Global Catalogue of Microorganisms (GCM) 10K type strain sequencing project: providing services to taxonomists for standard genome sequencing and annotation.</title>
        <authorList>
            <consortium name="The Broad Institute Genomics Platform"/>
            <consortium name="The Broad Institute Genome Sequencing Center for Infectious Disease"/>
            <person name="Wu L."/>
            <person name="Ma J."/>
        </authorList>
    </citation>
    <scope>NUCLEOTIDE SEQUENCE [LARGE SCALE GENOMIC DNA]</scope>
    <source>
        <strain evidence="4">CCUG 62952</strain>
    </source>
</reference>
<gene>
    <name evidence="3" type="ORF">ACFQ1M_08700</name>
</gene>
<name>A0ABW3CX05_9FLAO</name>
<dbReference type="GO" id="GO:0016787">
    <property type="term" value="F:hydrolase activity"/>
    <property type="evidence" value="ECO:0007669"/>
    <property type="project" value="UniProtKB-KW"/>
</dbReference>
<proteinExistence type="predicted"/>
<feature type="signal peptide" evidence="2">
    <location>
        <begin position="1"/>
        <end position="24"/>
    </location>
</feature>
<feature type="chain" id="PRO_5045339370" evidence="2">
    <location>
        <begin position="25"/>
        <end position="164"/>
    </location>
</feature>
<accession>A0ABW3CX05</accession>
<keyword evidence="1" id="KW-0175">Coiled coil</keyword>
<keyword evidence="3" id="KW-0378">Hydrolase</keyword>
<keyword evidence="2" id="KW-0732">Signal</keyword>
<organism evidence="3 4">
    <name type="scientific">Sungkyunkwania multivorans</name>
    <dbReference type="NCBI Taxonomy" id="1173618"/>
    <lineage>
        <taxon>Bacteria</taxon>
        <taxon>Pseudomonadati</taxon>
        <taxon>Bacteroidota</taxon>
        <taxon>Flavobacteriia</taxon>
        <taxon>Flavobacteriales</taxon>
        <taxon>Flavobacteriaceae</taxon>
        <taxon>Sungkyunkwania</taxon>
    </lineage>
</organism>
<comment type="caution">
    <text evidence="3">The sequence shown here is derived from an EMBL/GenBank/DDBJ whole genome shotgun (WGS) entry which is preliminary data.</text>
</comment>
<evidence type="ECO:0000313" key="4">
    <source>
        <dbReference type="Proteomes" id="UP001596978"/>
    </source>
</evidence>
<sequence>MKSRIFMYLFICAALIALWQFTSAKNYAVAADAKIKKMTENVEKYKDSLKTLSKANAELANFTLANDDLGLEYFAEFGYEKVIPYVGDKLIETNGVATSNPLVPYDMMNGKPYIVNSYKIINHRWIVADFTDGKTWGQILVKYFLNDDGSVDFETVESLIYPDM</sequence>
<evidence type="ECO:0000313" key="3">
    <source>
        <dbReference type="EMBL" id="MFD0862288.1"/>
    </source>
</evidence>
<evidence type="ECO:0000256" key="2">
    <source>
        <dbReference type="SAM" id="SignalP"/>
    </source>
</evidence>
<protein>
    <submittedName>
        <fullName evidence="3">Hydrolase</fullName>
    </submittedName>
</protein>
<dbReference type="Proteomes" id="UP001596978">
    <property type="component" value="Unassembled WGS sequence"/>
</dbReference>
<feature type="coiled-coil region" evidence="1">
    <location>
        <begin position="28"/>
        <end position="55"/>
    </location>
</feature>